<dbReference type="PANTHER" id="PTHR48081:SF8">
    <property type="entry name" value="ALPHA_BETA HYDROLASE FOLD-3 DOMAIN-CONTAINING PROTEIN-RELATED"/>
    <property type="match status" value="1"/>
</dbReference>
<evidence type="ECO:0000313" key="7">
    <source>
        <dbReference type="Proteomes" id="UP000183155"/>
    </source>
</evidence>
<dbReference type="Pfam" id="PF07859">
    <property type="entry name" value="Abhydrolase_3"/>
    <property type="match status" value="1"/>
</dbReference>
<gene>
    <name evidence="5" type="ORF">SAMN04490203_1740</name>
    <name evidence="4" type="ORF">TU78_19495</name>
</gene>
<dbReference type="PANTHER" id="PTHR48081">
    <property type="entry name" value="AB HYDROLASE SUPERFAMILY PROTEIN C4A8.06C"/>
    <property type="match status" value="1"/>
</dbReference>
<feature type="domain" description="Alpha/beta hydrolase fold-3" evidence="3">
    <location>
        <begin position="85"/>
        <end position="294"/>
    </location>
</feature>
<reference evidence="4 6" key="1">
    <citation type="submission" date="2015-02" db="EMBL/GenBank/DDBJ databases">
        <title>Pseudomonas helleri sp. nov. and Pseudomonas weihenstephanensis sp. nov., isolated from raw cows milk.</title>
        <authorList>
            <person name="von Neubeck M."/>
            <person name="Huptas C."/>
            <person name="Wenning M."/>
            <person name="Scherer S."/>
        </authorList>
    </citation>
    <scope>NUCLEOTIDE SEQUENCE [LARGE SCALE GENOMIC DNA]</scope>
    <source>
        <strain evidence="4 6">DSM 21104</strain>
    </source>
</reference>
<evidence type="ECO:0000256" key="1">
    <source>
        <dbReference type="ARBA" id="ARBA00010515"/>
    </source>
</evidence>
<dbReference type="PATRIC" id="fig|47884.3.peg.4398"/>
<dbReference type="InterPro" id="IPR029058">
    <property type="entry name" value="AB_hydrolase_fold"/>
</dbReference>
<dbReference type="OrthoDB" id="9806180at2"/>
<reference evidence="5 7" key="2">
    <citation type="submission" date="2016-10" db="EMBL/GenBank/DDBJ databases">
        <authorList>
            <person name="Varghese N."/>
            <person name="Submissions S."/>
        </authorList>
    </citation>
    <scope>NUCLEOTIDE SEQUENCE [LARGE SCALE GENOMIC DNA]</scope>
    <source>
        <strain evidence="5 7">BS3652</strain>
    </source>
</reference>
<protein>
    <submittedName>
        <fullName evidence="5">Acetyl esterase</fullName>
    </submittedName>
    <submittedName>
        <fullName evidence="4">Lipase</fullName>
    </submittedName>
</protein>
<comment type="similarity">
    <text evidence="1">Belongs to the 'GDXG' lipolytic enzyme family.</text>
</comment>
<keyword evidence="2" id="KW-0378">Hydrolase</keyword>
<dbReference type="InterPro" id="IPR050300">
    <property type="entry name" value="GDXG_lipolytic_enzyme"/>
</dbReference>
<dbReference type="EMBL" id="FNRS01000001">
    <property type="protein sequence ID" value="SEC07269.1"/>
    <property type="molecule type" value="Genomic_DNA"/>
</dbReference>
<dbReference type="GO" id="GO:0016787">
    <property type="term" value="F:hydrolase activity"/>
    <property type="evidence" value="ECO:0007669"/>
    <property type="project" value="UniProtKB-KW"/>
</dbReference>
<proteinExistence type="inferred from homology"/>
<organism evidence="4 6">
    <name type="scientific">Pseudomonas taetrolens</name>
    <dbReference type="NCBI Taxonomy" id="47884"/>
    <lineage>
        <taxon>Bacteria</taxon>
        <taxon>Pseudomonadati</taxon>
        <taxon>Pseudomonadota</taxon>
        <taxon>Gammaproteobacteria</taxon>
        <taxon>Pseudomonadales</taxon>
        <taxon>Pseudomonadaceae</taxon>
        <taxon>Pseudomonas</taxon>
    </lineage>
</organism>
<comment type="caution">
    <text evidence="4">The sequence shown here is derived from an EMBL/GenBank/DDBJ whole genome shotgun (WGS) entry which is preliminary data.</text>
</comment>
<dbReference type="AlphaFoldDB" id="A0A0J6GDM5"/>
<evidence type="ECO:0000313" key="6">
    <source>
        <dbReference type="Proteomes" id="UP000036395"/>
    </source>
</evidence>
<dbReference type="Gene3D" id="3.40.50.1820">
    <property type="entry name" value="alpha/beta hydrolase"/>
    <property type="match status" value="1"/>
</dbReference>
<dbReference type="InterPro" id="IPR002168">
    <property type="entry name" value="Lipase_GDXG_HIS_AS"/>
</dbReference>
<evidence type="ECO:0000313" key="4">
    <source>
        <dbReference type="EMBL" id="KMM82846.1"/>
    </source>
</evidence>
<accession>A0A0J6GDM5</accession>
<dbReference type="RefSeq" id="WP_048383246.1">
    <property type="nucleotide sequence ID" value="NZ_FNRS01000001.1"/>
</dbReference>
<sequence length="320" mass="35055">MSVLPELEAFLELAELSRMTGKSQPMHEMTPAQARAEFDQSSQVFDVPVADVDSYDLRIPARDGFSLRARVYRRPGLEAGLLPVVVYFHGGGYVIGSLDSHDALCRRLASAGHFALLAVDYRLAPEWLFPTAVHDACDAANWLLRGGTEHGLDPTRVAFAGDSAGGTLSTVLSILAVTDPQELAIIPRAQVLLYPVTDGSRKRDSHVRFAEGYLLETASMDWFYQHYARNAGDLSDWRLSPLLAADVSGLAPALVYLAGYDPLYDEGLAYAQRLKQAGNEVVLLQEPGMTHDFMRMSGLLEEIPGIHARVAAWLDQQLAS</sequence>
<dbReference type="STRING" id="47884.SAMN04490203_1740"/>
<dbReference type="Proteomes" id="UP000183155">
    <property type="component" value="Unassembled WGS sequence"/>
</dbReference>
<evidence type="ECO:0000313" key="5">
    <source>
        <dbReference type="EMBL" id="SEC07269.1"/>
    </source>
</evidence>
<dbReference type="SUPFAM" id="SSF53474">
    <property type="entry name" value="alpha/beta-Hydrolases"/>
    <property type="match status" value="1"/>
</dbReference>
<dbReference type="Proteomes" id="UP000036395">
    <property type="component" value="Unassembled WGS sequence"/>
</dbReference>
<dbReference type="InterPro" id="IPR013094">
    <property type="entry name" value="AB_hydrolase_3"/>
</dbReference>
<dbReference type="EMBL" id="JYLA01000009">
    <property type="protein sequence ID" value="KMM82846.1"/>
    <property type="molecule type" value="Genomic_DNA"/>
</dbReference>
<evidence type="ECO:0000256" key="2">
    <source>
        <dbReference type="ARBA" id="ARBA00022801"/>
    </source>
</evidence>
<evidence type="ECO:0000259" key="3">
    <source>
        <dbReference type="Pfam" id="PF07859"/>
    </source>
</evidence>
<keyword evidence="7" id="KW-1185">Reference proteome</keyword>
<dbReference type="PROSITE" id="PS01173">
    <property type="entry name" value="LIPASE_GDXG_HIS"/>
    <property type="match status" value="1"/>
</dbReference>
<name>A0A0J6GDM5_PSETA</name>